<comment type="caution">
    <text evidence="6">The sequence shown here is derived from an EMBL/GenBank/DDBJ whole genome shotgun (WGS) entry which is preliminary data.</text>
</comment>
<protein>
    <submittedName>
        <fullName evidence="6">AcrR family transcriptional regulator</fullName>
    </submittedName>
</protein>
<dbReference type="Gene3D" id="1.10.357.10">
    <property type="entry name" value="Tetracycline Repressor, domain 2"/>
    <property type="match status" value="1"/>
</dbReference>
<dbReference type="InterPro" id="IPR009057">
    <property type="entry name" value="Homeodomain-like_sf"/>
</dbReference>
<dbReference type="InterPro" id="IPR004111">
    <property type="entry name" value="Repressor_TetR_C"/>
</dbReference>
<evidence type="ECO:0000256" key="3">
    <source>
        <dbReference type="ARBA" id="ARBA00023163"/>
    </source>
</evidence>
<dbReference type="RefSeq" id="WP_185002452.1">
    <property type="nucleotide sequence ID" value="NZ_BAAAUI010000042.1"/>
</dbReference>
<dbReference type="PROSITE" id="PS50977">
    <property type="entry name" value="HTH_TETR_2"/>
    <property type="match status" value="1"/>
</dbReference>
<dbReference type="GO" id="GO:0045892">
    <property type="term" value="P:negative regulation of DNA-templated transcription"/>
    <property type="evidence" value="ECO:0007669"/>
    <property type="project" value="InterPro"/>
</dbReference>
<gene>
    <name evidence="6" type="ORF">HNR67_002772</name>
</gene>
<evidence type="ECO:0000313" key="7">
    <source>
        <dbReference type="Proteomes" id="UP000533598"/>
    </source>
</evidence>
<evidence type="ECO:0000313" key="6">
    <source>
        <dbReference type="EMBL" id="MBB4676654.1"/>
    </source>
</evidence>
<dbReference type="Gene3D" id="1.10.10.60">
    <property type="entry name" value="Homeodomain-like"/>
    <property type="match status" value="1"/>
</dbReference>
<dbReference type="Proteomes" id="UP000533598">
    <property type="component" value="Unassembled WGS sequence"/>
</dbReference>
<dbReference type="EMBL" id="JACHMH010000001">
    <property type="protein sequence ID" value="MBB4676654.1"/>
    <property type="molecule type" value="Genomic_DNA"/>
</dbReference>
<keyword evidence="2 4" id="KW-0238">DNA-binding</keyword>
<evidence type="ECO:0000256" key="4">
    <source>
        <dbReference type="PROSITE-ProRule" id="PRU00335"/>
    </source>
</evidence>
<dbReference type="Pfam" id="PF02909">
    <property type="entry name" value="TetR_C_1"/>
    <property type="match status" value="1"/>
</dbReference>
<reference evidence="6 7" key="1">
    <citation type="submission" date="2020-08" db="EMBL/GenBank/DDBJ databases">
        <title>Sequencing the genomes of 1000 actinobacteria strains.</title>
        <authorList>
            <person name="Klenk H.-P."/>
        </authorList>
    </citation>
    <scope>NUCLEOTIDE SEQUENCE [LARGE SCALE GENOMIC DNA]</scope>
    <source>
        <strain evidence="6 7">DSM 44230</strain>
    </source>
</reference>
<dbReference type="GO" id="GO:0003677">
    <property type="term" value="F:DNA binding"/>
    <property type="evidence" value="ECO:0007669"/>
    <property type="project" value="UniProtKB-UniRule"/>
</dbReference>
<proteinExistence type="predicted"/>
<accession>A0A7W7CBR7</accession>
<dbReference type="SUPFAM" id="SSF46689">
    <property type="entry name" value="Homeodomain-like"/>
    <property type="match status" value="1"/>
</dbReference>
<dbReference type="InterPro" id="IPR036271">
    <property type="entry name" value="Tet_transcr_reg_TetR-rel_C_sf"/>
</dbReference>
<keyword evidence="3" id="KW-0804">Transcription</keyword>
<sequence>MPRDTLTREQIVKAAVGLLDADGLEGFNMRALGKWLGSAATAMYWHVGSKENLIALAGDEIWQEIALPDPDRTGWRAAAEQLATGLYAMLGRHPWLVQAFGAHLMHGPGKARYDECGLTVYETAGFTGALADQAAAAVFTYVLGNALGPAATASLTRKLSRDGGDAEEQLREVMARAHEAAAPFPRLRARLGVAATDYAAAPEHTFEFGLQAVLDGLEARLRA</sequence>
<name>A0A7W7CBR7_9PSEU</name>
<keyword evidence="7" id="KW-1185">Reference proteome</keyword>
<evidence type="ECO:0000256" key="1">
    <source>
        <dbReference type="ARBA" id="ARBA00023015"/>
    </source>
</evidence>
<dbReference type="InterPro" id="IPR001647">
    <property type="entry name" value="HTH_TetR"/>
</dbReference>
<dbReference type="Pfam" id="PF00440">
    <property type="entry name" value="TetR_N"/>
    <property type="match status" value="1"/>
</dbReference>
<feature type="domain" description="HTH tetR-type" evidence="5">
    <location>
        <begin position="5"/>
        <end position="65"/>
    </location>
</feature>
<dbReference type="AlphaFoldDB" id="A0A7W7CBR7"/>
<evidence type="ECO:0000259" key="5">
    <source>
        <dbReference type="PROSITE" id="PS50977"/>
    </source>
</evidence>
<organism evidence="6 7">
    <name type="scientific">Crossiella cryophila</name>
    <dbReference type="NCBI Taxonomy" id="43355"/>
    <lineage>
        <taxon>Bacteria</taxon>
        <taxon>Bacillati</taxon>
        <taxon>Actinomycetota</taxon>
        <taxon>Actinomycetes</taxon>
        <taxon>Pseudonocardiales</taxon>
        <taxon>Pseudonocardiaceae</taxon>
        <taxon>Crossiella</taxon>
    </lineage>
</organism>
<feature type="DNA-binding region" description="H-T-H motif" evidence="4">
    <location>
        <begin position="28"/>
        <end position="47"/>
    </location>
</feature>
<evidence type="ECO:0000256" key="2">
    <source>
        <dbReference type="ARBA" id="ARBA00023125"/>
    </source>
</evidence>
<keyword evidence="1" id="KW-0805">Transcription regulation</keyword>
<dbReference type="SUPFAM" id="SSF48498">
    <property type="entry name" value="Tetracyclin repressor-like, C-terminal domain"/>
    <property type="match status" value="1"/>
</dbReference>